<feature type="domain" description="SWIM-type" evidence="3">
    <location>
        <begin position="401"/>
        <end position="438"/>
    </location>
</feature>
<dbReference type="InterPro" id="IPR007527">
    <property type="entry name" value="Znf_SWIM"/>
</dbReference>
<dbReference type="eggNOG" id="COG2345">
    <property type="taxonomic scope" value="Bacteria"/>
</dbReference>
<dbReference type="GO" id="GO:0008270">
    <property type="term" value="F:zinc ion binding"/>
    <property type="evidence" value="ECO:0007669"/>
    <property type="project" value="UniProtKB-KW"/>
</dbReference>
<keyword evidence="1" id="KW-0863">Zinc-finger</keyword>
<name>F8A136_CELGA</name>
<dbReference type="KEGG" id="cga:Celgi_2294"/>
<proteinExistence type="predicted"/>
<evidence type="ECO:0000256" key="2">
    <source>
        <dbReference type="SAM" id="MobiDB-lite"/>
    </source>
</evidence>
<keyword evidence="5" id="KW-1185">Reference proteome</keyword>
<dbReference type="STRING" id="593907.Celgi_2294"/>
<accession>F8A136</accession>
<dbReference type="OrthoDB" id="7821105at2"/>
<dbReference type="PROSITE" id="PS50966">
    <property type="entry name" value="ZF_SWIM"/>
    <property type="match status" value="1"/>
</dbReference>
<organism evidence="4 5">
    <name type="scientific">Cellulomonas gilvus (strain ATCC 13127 / NRRL B-14078)</name>
    <name type="common">Cellvibrio gilvus</name>
    <dbReference type="NCBI Taxonomy" id="593907"/>
    <lineage>
        <taxon>Bacteria</taxon>
        <taxon>Bacillati</taxon>
        <taxon>Actinomycetota</taxon>
        <taxon>Actinomycetes</taxon>
        <taxon>Micrococcales</taxon>
        <taxon>Cellulomonadaceae</taxon>
        <taxon>Cellulomonas</taxon>
    </lineage>
</organism>
<evidence type="ECO:0000259" key="3">
    <source>
        <dbReference type="PROSITE" id="PS50966"/>
    </source>
</evidence>
<dbReference type="EMBL" id="CP002665">
    <property type="protein sequence ID" value="AEI12794.1"/>
    <property type="molecule type" value="Genomic_DNA"/>
</dbReference>
<keyword evidence="1" id="KW-0862">Zinc</keyword>
<sequence length="441" mass="46280">MTTRTFARGSHLGEDGLTLGLAPALTPGGVVDDPSFFHGFAAHPQVLARGLLTLADVTATRYFQFTPTSQRDPVLTAHGDRLRAECFSACNSVYARLDLLPDSFDSGRMSHGTTNVDIGLATRAALARVGRDRLLHLDVGSDGLTLSSPTDTIAERPVQMPGRWVRALGNVAQLHHALAPGFTVGTAAARAFVAALPAATATHRTGWLVADRSGVRVSSRAAPGGVHVAGLHRLSAAKRLLPHVAGLTMHGGAEPGPVAVELALPGARLVLGLTDEAWRGHSGEGALLAALAGATVAEDADLVSALLAFEPVIDIPALARAAALDEHRVRDALAVLAADGRVGWDAHDAAWFHRELPHDPERVDKDNPRLVAARRLVADGAATPTAGGWSVRRQRGDGPEHRVTHGDAGPRCTCTWYLTHGRGRGPCAHVLAVQILTEDPA</sequence>
<protein>
    <submittedName>
        <fullName evidence="4">Zinc finger SWIM domain protein</fullName>
    </submittedName>
</protein>
<feature type="compositionally biased region" description="Basic and acidic residues" evidence="2">
    <location>
        <begin position="394"/>
        <end position="405"/>
    </location>
</feature>
<reference evidence="5" key="1">
    <citation type="submission" date="2011-04" db="EMBL/GenBank/DDBJ databases">
        <title>Complete sequence of Cellvibrio gilvus ATCC 13127.</title>
        <authorList>
            <person name="Lucas S."/>
            <person name="Han J."/>
            <person name="Lapidus A."/>
            <person name="Cheng J.-F."/>
            <person name="Goodwin L."/>
            <person name="Pitluck S."/>
            <person name="Peters L."/>
            <person name="Munk A."/>
            <person name="Detter J.C."/>
            <person name="Han C."/>
            <person name="Tapia R."/>
            <person name="Land M."/>
            <person name="Hauser L."/>
            <person name="Kyrpides N."/>
            <person name="Ivanova N."/>
            <person name="Ovchinnikova G."/>
            <person name="Pagani I."/>
            <person name="Mead D."/>
            <person name="Brumm P."/>
            <person name="Woyke T."/>
        </authorList>
    </citation>
    <scope>NUCLEOTIDE SEQUENCE [LARGE SCALE GENOMIC DNA]</scope>
    <source>
        <strain evidence="5">ATCC 13127 / NRRL B-14078</strain>
    </source>
</reference>
<dbReference type="AlphaFoldDB" id="F8A136"/>
<evidence type="ECO:0000313" key="5">
    <source>
        <dbReference type="Proteomes" id="UP000000485"/>
    </source>
</evidence>
<evidence type="ECO:0000313" key="4">
    <source>
        <dbReference type="EMBL" id="AEI12794.1"/>
    </source>
</evidence>
<dbReference type="HOGENOM" id="CLU_023622_1_0_11"/>
<dbReference type="Proteomes" id="UP000000485">
    <property type="component" value="Chromosome"/>
</dbReference>
<keyword evidence="1" id="KW-0479">Metal-binding</keyword>
<gene>
    <name evidence="4" type="ordered locus">Celgi_2294</name>
</gene>
<feature type="region of interest" description="Disordered" evidence="2">
    <location>
        <begin position="383"/>
        <end position="406"/>
    </location>
</feature>
<evidence type="ECO:0000256" key="1">
    <source>
        <dbReference type="PROSITE-ProRule" id="PRU00325"/>
    </source>
</evidence>
<dbReference type="RefSeq" id="WP_013884312.1">
    <property type="nucleotide sequence ID" value="NC_015671.1"/>
</dbReference>